<name>A0A6S7KV02_PARCT</name>
<proteinExistence type="predicted"/>
<dbReference type="EMBL" id="CACRXK020017830">
    <property type="protein sequence ID" value="CAB4031693.1"/>
    <property type="molecule type" value="Genomic_DNA"/>
</dbReference>
<organism evidence="1 2">
    <name type="scientific">Paramuricea clavata</name>
    <name type="common">Red gorgonian</name>
    <name type="synonym">Violescent sea-whip</name>
    <dbReference type="NCBI Taxonomy" id="317549"/>
    <lineage>
        <taxon>Eukaryota</taxon>
        <taxon>Metazoa</taxon>
        <taxon>Cnidaria</taxon>
        <taxon>Anthozoa</taxon>
        <taxon>Octocorallia</taxon>
        <taxon>Malacalcyonacea</taxon>
        <taxon>Plexauridae</taxon>
        <taxon>Paramuricea</taxon>
    </lineage>
</organism>
<evidence type="ECO:0000313" key="1">
    <source>
        <dbReference type="EMBL" id="CAB4031693.1"/>
    </source>
</evidence>
<gene>
    <name evidence="1" type="ORF">PACLA_8A042324</name>
</gene>
<dbReference type="AlphaFoldDB" id="A0A6S7KV02"/>
<dbReference type="Proteomes" id="UP001152795">
    <property type="component" value="Unassembled WGS sequence"/>
</dbReference>
<evidence type="ECO:0000313" key="2">
    <source>
        <dbReference type="Proteomes" id="UP001152795"/>
    </source>
</evidence>
<reference evidence="1" key="1">
    <citation type="submission" date="2020-04" db="EMBL/GenBank/DDBJ databases">
        <authorList>
            <person name="Alioto T."/>
            <person name="Alioto T."/>
            <person name="Gomez Garrido J."/>
        </authorList>
    </citation>
    <scope>NUCLEOTIDE SEQUENCE</scope>
    <source>
        <strain evidence="1">A484AB</strain>
    </source>
</reference>
<keyword evidence="2" id="KW-1185">Reference proteome</keyword>
<dbReference type="OrthoDB" id="10434322at2759"/>
<accession>A0A6S7KV02</accession>
<protein>
    <submittedName>
        <fullName evidence="1">Uncharacterized protein</fullName>
    </submittedName>
</protein>
<sequence>MIKKYFLFKDEVQEPVEQPVNISKPDSRREWFETNIFDESWDMKEKYEDELASLPWVQDFYIGVASEPEKSWQIYITCAHSKVPSMADLKKIFGVNISYFVDFVEKSIDEDSKRSKESLPCPSYLRGPISGDELCVQEGKGGYGAVGILTNDNEKHYATTCYHVCFKNDLPENDIKEGHKILMQDCANESKGCQGATCVYTTDQHTRELGRFCYGLYNDNHDIALIGLDRSINCSDMVKFLGEKSINPALASKKEVKDMLFEKKVLPIEIIRPVKIRGILFTATGVDVKRCPKYKRCYRIKIPDNTPSPSEGDSGSLVYLLYEDEKIPFAYLCMVIPGSDKENVYYCRSLNDSIEELIRKFQLQRRIKPCLRECSFDENNH</sequence>
<comment type="caution">
    <text evidence="1">The sequence shown here is derived from an EMBL/GenBank/DDBJ whole genome shotgun (WGS) entry which is preliminary data.</text>
</comment>